<comment type="caution">
    <text evidence="1">The sequence shown here is derived from an EMBL/GenBank/DDBJ whole genome shotgun (WGS) entry which is preliminary data.</text>
</comment>
<proteinExistence type="predicted"/>
<dbReference type="EMBL" id="BAAAUF010000030">
    <property type="protein sequence ID" value="GAA3050130.1"/>
    <property type="molecule type" value="Genomic_DNA"/>
</dbReference>
<sequence>MERVKAAVPVGVDFPFAATGAYVLSGSVALIGDPVKVVTIADPAAGQREVRFTGRGPAYRFRQALPQPAGLIDAGRLDLPVWQAYSLVEAAQATPTPASAPRVHEQLGIST</sequence>
<organism evidence="1 2">
    <name type="scientific">Streptomyces glomeratus</name>
    <dbReference type="NCBI Taxonomy" id="284452"/>
    <lineage>
        <taxon>Bacteria</taxon>
        <taxon>Bacillati</taxon>
        <taxon>Actinomycetota</taxon>
        <taxon>Actinomycetes</taxon>
        <taxon>Kitasatosporales</taxon>
        <taxon>Streptomycetaceae</taxon>
        <taxon>Streptomyces</taxon>
    </lineage>
</organism>
<dbReference type="Proteomes" id="UP001501532">
    <property type="component" value="Unassembled WGS sequence"/>
</dbReference>
<evidence type="ECO:0000313" key="1">
    <source>
        <dbReference type="EMBL" id="GAA3050130.1"/>
    </source>
</evidence>
<name>A0ABP6LQC7_9ACTN</name>
<evidence type="ECO:0000313" key="2">
    <source>
        <dbReference type="Proteomes" id="UP001501532"/>
    </source>
</evidence>
<protein>
    <submittedName>
        <fullName evidence="1">Uncharacterized protein</fullName>
    </submittedName>
</protein>
<accession>A0ABP6LQC7</accession>
<dbReference type="RefSeq" id="WP_234516690.1">
    <property type="nucleotide sequence ID" value="NZ_BAAAUF010000030.1"/>
</dbReference>
<reference evidence="2" key="1">
    <citation type="journal article" date="2019" name="Int. J. Syst. Evol. Microbiol.">
        <title>The Global Catalogue of Microorganisms (GCM) 10K type strain sequencing project: providing services to taxonomists for standard genome sequencing and annotation.</title>
        <authorList>
            <consortium name="The Broad Institute Genomics Platform"/>
            <consortium name="The Broad Institute Genome Sequencing Center for Infectious Disease"/>
            <person name="Wu L."/>
            <person name="Ma J."/>
        </authorList>
    </citation>
    <scope>NUCLEOTIDE SEQUENCE [LARGE SCALE GENOMIC DNA]</scope>
    <source>
        <strain evidence="2">JCM 9091</strain>
    </source>
</reference>
<keyword evidence="2" id="KW-1185">Reference proteome</keyword>
<gene>
    <name evidence="1" type="ORF">GCM10010448_36450</name>
</gene>